<proteinExistence type="predicted"/>
<evidence type="ECO:0000313" key="1">
    <source>
        <dbReference type="EMBL" id="CAH2029830.1"/>
    </source>
</evidence>
<protein>
    <recommendedName>
        <fullName evidence="3">HEAT repeat domain-containing protein</fullName>
    </recommendedName>
</protein>
<evidence type="ECO:0008006" key="3">
    <source>
        <dbReference type="Google" id="ProtNLM"/>
    </source>
</evidence>
<gene>
    <name evidence="1" type="ORF">GEAMG1_0008</name>
</gene>
<dbReference type="Proteomes" id="UP001295463">
    <property type="component" value="Chromosome"/>
</dbReference>
<name>A0ABM9D3M1_9BACT</name>
<organism evidence="1 2">
    <name type="scientific">Trichlorobacter ammonificans</name>
    <dbReference type="NCBI Taxonomy" id="2916410"/>
    <lineage>
        <taxon>Bacteria</taxon>
        <taxon>Pseudomonadati</taxon>
        <taxon>Thermodesulfobacteriota</taxon>
        <taxon>Desulfuromonadia</taxon>
        <taxon>Geobacterales</taxon>
        <taxon>Geobacteraceae</taxon>
        <taxon>Trichlorobacter</taxon>
    </lineage>
</organism>
<sequence length="523" mass="59472">MNPRTIDTSYRERRRIVRLLDFLTREQLTRDQMERIGRRLQKAGTRALPPLVRRLWKERDRERLFRYTCMLDFFDVAVWMDQLVTLTLQRRDLADDERVPLLEILQDYGVDVSSPPFARQAGGQGPSVLLDSCLDDETWGMIRFMDRFLDADEPLREQLIKRLGGERERGAAAAAFLRMLAHFEFSEVAGLAVDALGTLRHGCALTVLGELRHLTVEGLEARVERSRRRLGFLGINEPLPLPARLACPERLVAVQARPLDAQGLATLWFSWELSEQRYTGLILQTSEHDGVVQAMANLFESRAEHDDYLDDVNAEEGMFPIDAAYGLRLLRDAVMRSIEHNYYLPPDLYASRHLFGDNDLRPRVYLPSFDPALLSGLTSRLASYLANSETLLDEPFFEGWLLHGPTVYTIAESMGSEGLEGGSPDEQHPFVERFCAEIIEPDRAGIVRRLLLIADFIQQVGCYQALVQRTLAVSLSLAGGPLPLARHPFIRRLALDSLEMARRSLAEGIDPRQQMGEDEGEWE</sequence>
<accession>A0ABM9D3M1</accession>
<evidence type="ECO:0000313" key="2">
    <source>
        <dbReference type="Proteomes" id="UP001295463"/>
    </source>
</evidence>
<keyword evidence="2" id="KW-1185">Reference proteome</keyword>
<dbReference type="EMBL" id="OW150024">
    <property type="protein sequence ID" value="CAH2029830.1"/>
    <property type="molecule type" value="Genomic_DNA"/>
</dbReference>
<reference evidence="1 2" key="1">
    <citation type="submission" date="2022-03" db="EMBL/GenBank/DDBJ databases">
        <authorList>
            <person name="Koch H."/>
        </authorList>
    </citation>
    <scope>NUCLEOTIDE SEQUENCE [LARGE SCALE GENOMIC DNA]</scope>
    <source>
        <strain evidence="1 2">G1</strain>
    </source>
</reference>
<dbReference type="RefSeq" id="WP_305730811.1">
    <property type="nucleotide sequence ID" value="NZ_OW150024.1"/>
</dbReference>